<evidence type="ECO:0000256" key="11">
    <source>
        <dbReference type="SAM" id="MobiDB-lite"/>
    </source>
</evidence>
<dbReference type="SMART" id="SM00060">
    <property type="entry name" value="FN3"/>
    <property type="match status" value="4"/>
</dbReference>
<reference evidence="14" key="1">
    <citation type="submission" date="2022-03" db="EMBL/GenBank/DDBJ databases">
        <authorList>
            <person name="Martin C."/>
        </authorList>
    </citation>
    <scope>NUCLEOTIDE SEQUENCE</scope>
</reference>
<evidence type="ECO:0000256" key="5">
    <source>
        <dbReference type="ARBA" id="ARBA00022801"/>
    </source>
</evidence>
<evidence type="ECO:0000256" key="8">
    <source>
        <dbReference type="ARBA" id="ARBA00023136"/>
    </source>
</evidence>
<dbReference type="PROSITE" id="PS50055">
    <property type="entry name" value="TYR_PHOSPHATASE_PTP"/>
    <property type="match status" value="2"/>
</dbReference>
<dbReference type="InterPro" id="IPR003595">
    <property type="entry name" value="Tyr_Pase_cat"/>
</dbReference>
<evidence type="ECO:0000256" key="9">
    <source>
        <dbReference type="ARBA" id="ARBA00023180"/>
    </source>
</evidence>
<feature type="chain" id="PRO_5043479038" description="protein-tyrosine-phosphatase" evidence="13">
    <location>
        <begin position="26"/>
        <end position="1244"/>
    </location>
</feature>
<comment type="caution">
    <text evidence="14">The sequence shown here is derived from an EMBL/GenBank/DDBJ whole genome shotgun (WGS) entry which is preliminary data.</text>
</comment>
<dbReference type="Proteomes" id="UP000749559">
    <property type="component" value="Unassembled WGS sequence"/>
</dbReference>
<feature type="compositionally biased region" description="Basic and acidic residues" evidence="11">
    <location>
        <begin position="1216"/>
        <end position="1228"/>
    </location>
</feature>
<dbReference type="FunFam" id="3.90.190.10:FF:000013">
    <property type="entry name" value="receptor-type tyrosine-protein phosphatase zeta isoform X1"/>
    <property type="match status" value="1"/>
</dbReference>
<evidence type="ECO:0000256" key="13">
    <source>
        <dbReference type="SAM" id="SignalP"/>
    </source>
</evidence>
<evidence type="ECO:0000256" key="1">
    <source>
        <dbReference type="ARBA" id="ARBA00004479"/>
    </source>
</evidence>
<comment type="catalytic activity">
    <reaction evidence="10">
        <text>O-phospho-L-tyrosyl-[protein] + H2O = L-tyrosyl-[protein] + phosphate</text>
        <dbReference type="Rhea" id="RHEA:10684"/>
        <dbReference type="Rhea" id="RHEA-COMP:10136"/>
        <dbReference type="Rhea" id="RHEA-COMP:20101"/>
        <dbReference type="ChEBI" id="CHEBI:15377"/>
        <dbReference type="ChEBI" id="CHEBI:43474"/>
        <dbReference type="ChEBI" id="CHEBI:46858"/>
        <dbReference type="ChEBI" id="CHEBI:61978"/>
        <dbReference type="EC" id="3.1.3.48"/>
    </reaction>
</comment>
<protein>
    <recommendedName>
        <fullName evidence="2">protein-tyrosine-phosphatase</fullName>
        <ecNumber evidence="2">3.1.3.48</ecNumber>
    </recommendedName>
</protein>
<dbReference type="InterPro" id="IPR013783">
    <property type="entry name" value="Ig-like_fold"/>
</dbReference>
<accession>A0A8J1XFN6</accession>
<dbReference type="InterPro" id="IPR036179">
    <property type="entry name" value="Ig-like_dom_sf"/>
</dbReference>
<keyword evidence="9" id="KW-0325">Glycoprotein</keyword>
<dbReference type="Gene3D" id="2.60.40.10">
    <property type="entry name" value="Immunoglobulins"/>
    <property type="match status" value="5"/>
</dbReference>
<gene>
    <name evidence="14" type="ORF">OFUS_LOCUS10951</name>
</gene>
<dbReference type="InterPro" id="IPR007110">
    <property type="entry name" value="Ig-like_dom"/>
</dbReference>
<keyword evidence="8 12" id="KW-0472">Membrane</keyword>
<dbReference type="PROSITE" id="PS50056">
    <property type="entry name" value="TYR_PHOSPHATASE_2"/>
    <property type="match status" value="2"/>
</dbReference>
<dbReference type="InterPro" id="IPR003961">
    <property type="entry name" value="FN3_dom"/>
</dbReference>
<comment type="subcellular location">
    <subcellularLocation>
        <location evidence="1">Membrane</location>
        <topology evidence="1">Single-pass type I membrane protein</topology>
    </subcellularLocation>
</comment>
<feature type="transmembrane region" description="Helical" evidence="12">
    <location>
        <begin position="550"/>
        <end position="579"/>
    </location>
</feature>
<dbReference type="Pfam" id="PF07686">
    <property type="entry name" value="V-set"/>
    <property type="match status" value="1"/>
</dbReference>
<dbReference type="AlphaFoldDB" id="A0A8J1XFN6"/>
<sequence>MGSWKTIMLLLVLCLMTLFTRGVMAKDEVKVTGRPGEKITVPCNTEDQDVVQLDWIKEDKLIVQVINKKTSFPNPEDEDKYTIAISYELIIDQADFSDSGLYTCSFKTDINGTSVNDTKEVKVWDLPNPPVEKPMLEAISSEAMNITWQPGNFTYKSDRLFYIVELLSTAMGDLKSEKVTQPGTTYRVINDLRPYTQYQARVKAVNEVGEGGFSEYSDIVYTHESVPHSPPTITSARTISDSEIRVEFQPPPAYGLNGVLTGFVLMYQISGAADALHSWEVKNSTMRSYHFTKLKPYTTYTVGVRVTNSVGEGPADSKTVKTSEGVPEPPFIYQLTDQTHDAIKVVWSRPKKVNGLLKGYIVSWTWEINGTSEKAHKNITEDLDNDMMYSAITKLIPYKRYQFQVVAFNGKNESSPSQPQTGMTDVKGPSAPWGVNCSGNTTTSILVSWNKPKIIYRRIDQYRIKFRKTDEKFWTLQEMPENQIPKYFSVIEYVITDLETNAIYEVQVAGATASLYSQSPTLVYYSGDYSVPVTYELKGEVEEEVKEDNIFHAGVIAGVALGVLLLIVVISVVTVLRLYRRYYKANKYLVPADHTASEVLLQPSLYLDAYGKRLTNRDDSDGSVSVENFAKHVQTSHADGDAGFAQEYEEIHAGVKHDYTTAHSNDPDNKSKNRYINILSYDHSRVELKPVLGRQKHSDYINANYVDGFHKPRAYIATQGPLPHTFADFWRMVWEQNSYVIIMITNLMERGRRKCDQYWPDDAAETYGFLQVKLLNTYVLAHSTMRQFTLRNTKIRKKGPSSERLVYQFHYTDWPDHGVPDFTLPVLDFVKKSQAANPDNAGPVVIHCSAGVGRTGTYIVIESMIRQARQKKSINVKGFLKHIRQQRNYLVQTEEQYVFCHDVLLEWVENGGETECKEAKLHEYLQALTEGGDESLLTKQFKLVTSFSPKDYQVVSANKSYNTKKNRNMNILPVELNRVKLTARPGEEGSDYINATYLEGYNNIKEFIVTQHPMQSTIEDFWRLVWDQNCAIIVLLSKHEGDEFPQFWPDRDSGAMDCGHFHVAFRDEDHQLNHISRDLILESKEDDYELMTRIISSSYWPETCTPLSTTFELVQTVKDWHKRIGNSPIIVVDRDGGSQTGIFCALSTLQDQLNLECAVDIYTIAKLYHLKRPGIWDTQDSYHLLYKALDSIAKDNIDTNGAVTHYNAFGGSFKRRGESMRHRSDTNPHKAKTERHSVNTETAM</sequence>
<evidence type="ECO:0000256" key="6">
    <source>
        <dbReference type="ARBA" id="ARBA00022912"/>
    </source>
</evidence>
<dbReference type="FunFam" id="3.90.190.10:FF:000068">
    <property type="entry name" value="receptor-type tyrosine-protein phosphatase zeta"/>
    <property type="match status" value="1"/>
</dbReference>
<dbReference type="PRINTS" id="PR00700">
    <property type="entry name" value="PRTYPHPHTASE"/>
</dbReference>
<dbReference type="PANTHER" id="PTHR46957:SF6">
    <property type="entry name" value="PROTEIN-TYROSINE-PHOSPHATASE"/>
    <property type="match status" value="1"/>
</dbReference>
<dbReference type="SMART" id="SM00409">
    <property type="entry name" value="IG"/>
    <property type="match status" value="1"/>
</dbReference>
<dbReference type="SMART" id="SM00404">
    <property type="entry name" value="PTPc_motif"/>
    <property type="match status" value="2"/>
</dbReference>
<evidence type="ECO:0000256" key="10">
    <source>
        <dbReference type="ARBA" id="ARBA00051722"/>
    </source>
</evidence>
<dbReference type="InterPro" id="IPR036116">
    <property type="entry name" value="FN3_sf"/>
</dbReference>
<dbReference type="SUPFAM" id="SSF48726">
    <property type="entry name" value="Immunoglobulin"/>
    <property type="match status" value="1"/>
</dbReference>
<evidence type="ECO:0000256" key="2">
    <source>
        <dbReference type="ARBA" id="ARBA00013064"/>
    </source>
</evidence>
<proteinExistence type="predicted"/>
<dbReference type="GO" id="GO:0004725">
    <property type="term" value="F:protein tyrosine phosphatase activity"/>
    <property type="evidence" value="ECO:0007669"/>
    <property type="project" value="UniProtKB-EC"/>
</dbReference>
<dbReference type="InterPro" id="IPR050713">
    <property type="entry name" value="RTP_Phos/Ushers"/>
</dbReference>
<dbReference type="InterPro" id="IPR013106">
    <property type="entry name" value="Ig_V-set"/>
</dbReference>
<dbReference type="PROSITE" id="PS50853">
    <property type="entry name" value="FN3"/>
    <property type="match status" value="4"/>
</dbReference>
<dbReference type="InterPro" id="IPR000387">
    <property type="entry name" value="Tyr_Pase_dom"/>
</dbReference>
<dbReference type="InterPro" id="IPR029021">
    <property type="entry name" value="Prot-tyrosine_phosphatase-like"/>
</dbReference>
<dbReference type="SUPFAM" id="SSF49265">
    <property type="entry name" value="Fibronectin type III"/>
    <property type="match status" value="2"/>
</dbReference>
<dbReference type="InterPro" id="IPR016130">
    <property type="entry name" value="Tyr_Pase_AS"/>
</dbReference>
<keyword evidence="15" id="KW-1185">Reference proteome</keyword>
<dbReference type="Pfam" id="PF00041">
    <property type="entry name" value="fn3"/>
    <property type="match status" value="4"/>
</dbReference>
<dbReference type="CDD" id="cd00063">
    <property type="entry name" value="FN3"/>
    <property type="match status" value="4"/>
</dbReference>
<evidence type="ECO:0000256" key="4">
    <source>
        <dbReference type="ARBA" id="ARBA00022729"/>
    </source>
</evidence>
<keyword evidence="3 12" id="KW-0812">Transmembrane</keyword>
<evidence type="ECO:0000256" key="7">
    <source>
        <dbReference type="ARBA" id="ARBA00022989"/>
    </source>
</evidence>
<keyword evidence="7 12" id="KW-1133">Transmembrane helix</keyword>
<feature type="region of interest" description="Disordered" evidence="11">
    <location>
        <begin position="1216"/>
        <end position="1244"/>
    </location>
</feature>
<dbReference type="Pfam" id="PF00102">
    <property type="entry name" value="Y_phosphatase"/>
    <property type="match status" value="2"/>
</dbReference>
<dbReference type="EMBL" id="CAIIXF020000005">
    <property type="protein sequence ID" value="CAH1784818.1"/>
    <property type="molecule type" value="Genomic_DNA"/>
</dbReference>
<evidence type="ECO:0000313" key="14">
    <source>
        <dbReference type="EMBL" id="CAH1784818.1"/>
    </source>
</evidence>
<evidence type="ECO:0000313" key="15">
    <source>
        <dbReference type="Proteomes" id="UP000749559"/>
    </source>
</evidence>
<evidence type="ECO:0000256" key="3">
    <source>
        <dbReference type="ARBA" id="ARBA00022692"/>
    </source>
</evidence>
<keyword evidence="4 13" id="KW-0732">Signal</keyword>
<name>A0A8J1XFN6_OWEFU</name>
<organism evidence="14 15">
    <name type="scientific">Owenia fusiformis</name>
    <name type="common">Polychaete worm</name>
    <dbReference type="NCBI Taxonomy" id="6347"/>
    <lineage>
        <taxon>Eukaryota</taxon>
        <taxon>Metazoa</taxon>
        <taxon>Spiralia</taxon>
        <taxon>Lophotrochozoa</taxon>
        <taxon>Annelida</taxon>
        <taxon>Polychaeta</taxon>
        <taxon>Sedentaria</taxon>
        <taxon>Canalipalpata</taxon>
        <taxon>Sabellida</taxon>
        <taxon>Oweniida</taxon>
        <taxon>Oweniidae</taxon>
        <taxon>Owenia</taxon>
    </lineage>
</organism>
<dbReference type="CDD" id="cd14549">
    <property type="entry name" value="R5-PTPc-1"/>
    <property type="match status" value="1"/>
</dbReference>
<dbReference type="OrthoDB" id="6022401at2759"/>
<dbReference type="PROSITE" id="PS00383">
    <property type="entry name" value="TYR_PHOSPHATASE_1"/>
    <property type="match status" value="1"/>
</dbReference>
<dbReference type="SMART" id="SM00194">
    <property type="entry name" value="PTPc"/>
    <property type="match status" value="2"/>
</dbReference>
<evidence type="ECO:0000256" key="12">
    <source>
        <dbReference type="SAM" id="Phobius"/>
    </source>
</evidence>
<dbReference type="PROSITE" id="PS50835">
    <property type="entry name" value="IG_LIKE"/>
    <property type="match status" value="1"/>
</dbReference>
<dbReference type="InterPro" id="IPR000242">
    <property type="entry name" value="PTP_cat"/>
</dbReference>
<keyword evidence="6" id="KW-0904">Protein phosphatase</keyword>
<dbReference type="InterPro" id="IPR003599">
    <property type="entry name" value="Ig_sub"/>
</dbReference>
<dbReference type="EC" id="3.1.3.48" evidence="2"/>
<feature type="signal peptide" evidence="13">
    <location>
        <begin position="1"/>
        <end position="25"/>
    </location>
</feature>
<dbReference type="GO" id="GO:0016020">
    <property type="term" value="C:membrane"/>
    <property type="evidence" value="ECO:0007669"/>
    <property type="project" value="UniProtKB-SubCell"/>
</dbReference>
<dbReference type="Gene3D" id="3.90.190.10">
    <property type="entry name" value="Protein tyrosine phosphatase superfamily"/>
    <property type="match status" value="2"/>
</dbReference>
<dbReference type="PANTHER" id="PTHR46957">
    <property type="entry name" value="CYTOKINE RECEPTOR"/>
    <property type="match status" value="1"/>
</dbReference>
<keyword evidence="5" id="KW-0378">Hydrolase</keyword>
<dbReference type="SUPFAM" id="SSF52799">
    <property type="entry name" value="(Phosphotyrosine protein) phosphatases II"/>
    <property type="match status" value="2"/>
</dbReference>